<comment type="caution">
    <text evidence="1">The sequence shown here is derived from an EMBL/GenBank/DDBJ whole genome shotgun (WGS) entry which is preliminary data.</text>
</comment>
<dbReference type="EMBL" id="AYKW01000038">
    <property type="protein sequence ID" value="PIL26765.1"/>
    <property type="molecule type" value="Genomic_DNA"/>
</dbReference>
<keyword evidence="2" id="KW-1185">Reference proteome</keyword>
<protein>
    <submittedName>
        <fullName evidence="1">Uncharacterized protein</fullName>
    </submittedName>
</protein>
<name>A0A2G8RZ39_9APHY</name>
<organism evidence="1 2">
    <name type="scientific">Ganoderma sinense ZZ0214-1</name>
    <dbReference type="NCBI Taxonomy" id="1077348"/>
    <lineage>
        <taxon>Eukaryota</taxon>
        <taxon>Fungi</taxon>
        <taxon>Dikarya</taxon>
        <taxon>Basidiomycota</taxon>
        <taxon>Agaricomycotina</taxon>
        <taxon>Agaricomycetes</taxon>
        <taxon>Polyporales</taxon>
        <taxon>Polyporaceae</taxon>
        <taxon>Ganoderma</taxon>
    </lineage>
</organism>
<dbReference type="Proteomes" id="UP000230002">
    <property type="component" value="Unassembled WGS sequence"/>
</dbReference>
<proteinExistence type="predicted"/>
<accession>A0A2G8RZ39</accession>
<dbReference type="OrthoDB" id="3055998at2759"/>
<reference evidence="1 2" key="1">
    <citation type="journal article" date="2015" name="Sci. Rep.">
        <title>Chromosome-level genome map provides insights into diverse defense mechanisms in the medicinal fungus Ganoderma sinense.</title>
        <authorList>
            <person name="Zhu Y."/>
            <person name="Xu J."/>
            <person name="Sun C."/>
            <person name="Zhou S."/>
            <person name="Xu H."/>
            <person name="Nelson D.R."/>
            <person name="Qian J."/>
            <person name="Song J."/>
            <person name="Luo H."/>
            <person name="Xiang L."/>
            <person name="Li Y."/>
            <person name="Xu Z."/>
            <person name="Ji A."/>
            <person name="Wang L."/>
            <person name="Lu S."/>
            <person name="Hayward A."/>
            <person name="Sun W."/>
            <person name="Li X."/>
            <person name="Schwartz D.C."/>
            <person name="Wang Y."/>
            <person name="Chen S."/>
        </authorList>
    </citation>
    <scope>NUCLEOTIDE SEQUENCE [LARGE SCALE GENOMIC DNA]</scope>
    <source>
        <strain evidence="1 2">ZZ0214-1</strain>
    </source>
</reference>
<evidence type="ECO:0000313" key="1">
    <source>
        <dbReference type="EMBL" id="PIL26765.1"/>
    </source>
</evidence>
<gene>
    <name evidence="1" type="ORF">GSI_11181</name>
</gene>
<evidence type="ECO:0000313" key="2">
    <source>
        <dbReference type="Proteomes" id="UP000230002"/>
    </source>
</evidence>
<sequence length="99" mass="10403">MSRSLALHAARLAVPTRALNSTSTSTEYSTAAHGPKASALKDLKAAGVVDVQAWPLADVKRDLTLAEFVGLGVEVSVAITELDVRFMGLPLDGEGLEQQ</sequence>
<dbReference type="AlphaFoldDB" id="A0A2G8RZ39"/>